<dbReference type="SUPFAM" id="SSF50129">
    <property type="entry name" value="GroES-like"/>
    <property type="match status" value="1"/>
</dbReference>
<dbReference type="RefSeq" id="WP_093520276.1">
    <property type="nucleotide sequence ID" value="NZ_FOIJ01000006.1"/>
</dbReference>
<keyword evidence="1" id="KW-0521">NADP</keyword>
<dbReference type="EMBL" id="FOIJ01000006">
    <property type="protein sequence ID" value="SET97756.1"/>
    <property type="molecule type" value="Genomic_DNA"/>
</dbReference>
<dbReference type="InterPro" id="IPR011032">
    <property type="entry name" value="GroES-like_sf"/>
</dbReference>
<sequence length="380" mass="40106">MSTENPRHGLELRSKVSTQGELELSLARVEIPEPAPGEVVIRVEASPINPSDLGTLLSAADMSTVQAGGTPESPVLTASIPQQHLKVLASRLDKSLRVGNEGAGVVIQAGANARELLGKTVAAMGGGMYSQFRVLQAAQCLVLPEGASPADGASCFVNPLTALGMVETLRREGHKALVHTAAASNLGQMLNKICLKDGIGLVNIVRSPEQVALLRGLGAAHVCDSTSATFTEELTQALVETGATLAFDATGGGRLAGQILACMEAAANRTATSYSPYGSTVHKQVYIYGRLDLRPLELVGSFGMAWGVGGWLLMPFLEKIGPQAAQKLRDRVAAELKTTFASHYAEELSLAEALQLDRIAVYSKRATGKKYLINPNKNLR</sequence>
<evidence type="ECO:0000313" key="5">
    <source>
        <dbReference type="Proteomes" id="UP000199181"/>
    </source>
</evidence>
<gene>
    <name evidence="4" type="ORF">SAMN05443639_106134</name>
</gene>
<dbReference type="Proteomes" id="UP000199181">
    <property type="component" value="Unassembled WGS sequence"/>
</dbReference>
<dbReference type="GO" id="GO:0070402">
    <property type="term" value="F:NADPH binding"/>
    <property type="evidence" value="ECO:0007669"/>
    <property type="project" value="TreeGrafter"/>
</dbReference>
<dbReference type="Gene3D" id="3.90.180.10">
    <property type="entry name" value="Medium-chain alcohol dehydrogenases, catalytic domain"/>
    <property type="match status" value="1"/>
</dbReference>
<evidence type="ECO:0000313" key="4">
    <source>
        <dbReference type="EMBL" id="SET97756.1"/>
    </source>
</evidence>
<dbReference type="InterPro" id="IPR036291">
    <property type="entry name" value="NAD(P)-bd_dom_sf"/>
</dbReference>
<protein>
    <submittedName>
        <fullName evidence="4">NADPH:quinone reductase</fullName>
    </submittedName>
</protein>
<feature type="domain" description="Enoyl reductase (ER)" evidence="3">
    <location>
        <begin position="20"/>
        <end position="285"/>
    </location>
</feature>
<accession>A0A1I0IN43</accession>
<dbReference type="InterPro" id="IPR020843">
    <property type="entry name" value="ER"/>
</dbReference>
<reference evidence="5" key="1">
    <citation type="submission" date="2016-10" db="EMBL/GenBank/DDBJ databases">
        <authorList>
            <person name="Varghese N."/>
            <person name="Submissions S."/>
        </authorList>
    </citation>
    <scope>NUCLEOTIDE SEQUENCE [LARGE SCALE GENOMIC DNA]</scope>
    <source>
        <strain evidence="5">DSM 16858</strain>
    </source>
</reference>
<dbReference type="Gene3D" id="3.40.50.720">
    <property type="entry name" value="NAD(P)-binding Rossmann-like Domain"/>
    <property type="match status" value="1"/>
</dbReference>
<organism evidence="4 5">
    <name type="scientific">Stigmatella erecta</name>
    <dbReference type="NCBI Taxonomy" id="83460"/>
    <lineage>
        <taxon>Bacteria</taxon>
        <taxon>Pseudomonadati</taxon>
        <taxon>Myxococcota</taxon>
        <taxon>Myxococcia</taxon>
        <taxon>Myxococcales</taxon>
        <taxon>Cystobacterineae</taxon>
        <taxon>Archangiaceae</taxon>
        <taxon>Stigmatella</taxon>
    </lineage>
</organism>
<evidence type="ECO:0000259" key="3">
    <source>
        <dbReference type="SMART" id="SM00829"/>
    </source>
</evidence>
<dbReference type="SUPFAM" id="SSF51735">
    <property type="entry name" value="NAD(P)-binding Rossmann-fold domains"/>
    <property type="match status" value="1"/>
</dbReference>
<dbReference type="GO" id="GO:0016651">
    <property type="term" value="F:oxidoreductase activity, acting on NAD(P)H"/>
    <property type="evidence" value="ECO:0007669"/>
    <property type="project" value="TreeGrafter"/>
</dbReference>
<name>A0A1I0IN43_9BACT</name>
<dbReference type="PANTHER" id="PTHR48106">
    <property type="entry name" value="QUINONE OXIDOREDUCTASE PIG3-RELATED"/>
    <property type="match status" value="1"/>
</dbReference>
<evidence type="ECO:0000256" key="1">
    <source>
        <dbReference type="ARBA" id="ARBA00022857"/>
    </source>
</evidence>
<dbReference type="SMART" id="SM00829">
    <property type="entry name" value="PKS_ER"/>
    <property type="match status" value="1"/>
</dbReference>
<dbReference type="AlphaFoldDB" id="A0A1I0IN43"/>
<proteinExistence type="predicted"/>
<keyword evidence="2" id="KW-0560">Oxidoreductase</keyword>
<dbReference type="PANTHER" id="PTHR48106:SF18">
    <property type="entry name" value="QUINONE OXIDOREDUCTASE PIG3"/>
    <property type="match status" value="1"/>
</dbReference>
<dbReference type="CDD" id="cd08291">
    <property type="entry name" value="ETR_like_1"/>
    <property type="match status" value="1"/>
</dbReference>
<keyword evidence="5" id="KW-1185">Reference proteome</keyword>
<evidence type="ECO:0000256" key="2">
    <source>
        <dbReference type="ARBA" id="ARBA00023002"/>
    </source>
</evidence>